<dbReference type="Proteomes" id="UP000320762">
    <property type="component" value="Unassembled WGS sequence"/>
</dbReference>
<keyword evidence="4" id="KW-0112">Calmodulin-binding</keyword>
<dbReference type="Pfam" id="PF00400">
    <property type="entry name" value="WD40"/>
    <property type="match status" value="6"/>
</dbReference>
<feature type="compositionally biased region" description="Low complexity" evidence="8">
    <location>
        <begin position="359"/>
        <end position="381"/>
    </location>
</feature>
<dbReference type="InterPro" id="IPR036322">
    <property type="entry name" value="WD40_repeat_dom_sf"/>
</dbReference>
<dbReference type="PANTHER" id="PTHR15653">
    <property type="entry name" value="STRIATIN"/>
    <property type="match status" value="1"/>
</dbReference>
<feature type="repeat" description="WD" evidence="6">
    <location>
        <begin position="572"/>
        <end position="606"/>
    </location>
</feature>
<protein>
    <submittedName>
        <fullName evidence="10">WD40-repeat-containing domain protein</fullName>
    </submittedName>
</protein>
<comment type="caution">
    <text evidence="10">The sequence shown here is derived from an EMBL/GenBank/DDBJ whole genome shotgun (WGS) entry which is preliminary data.</text>
</comment>
<dbReference type="Pfam" id="PF08232">
    <property type="entry name" value="Striatin"/>
    <property type="match status" value="1"/>
</dbReference>
<dbReference type="PANTHER" id="PTHR15653:SF0">
    <property type="entry name" value="CONNECTOR OF KINASE TO AP-1, ISOFORM E"/>
    <property type="match status" value="1"/>
</dbReference>
<evidence type="ECO:0000256" key="8">
    <source>
        <dbReference type="SAM" id="MobiDB-lite"/>
    </source>
</evidence>
<keyword evidence="3" id="KW-0677">Repeat</keyword>
<organism evidence="10 11">
    <name type="scientific">Schizophyllum amplum</name>
    <dbReference type="NCBI Taxonomy" id="97359"/>
    <lineage>
        <taxon>Eukaryota</taxon>
        <taxon>Fungi</taxon>
        <taxon>Dikarya</taxon>
        <taxon>Basidiomycota</taxon>
        <taxon>Agaricomycotina</taxon>
        <taxon>Agaricomycetes</taxon>
        <taxon>Agaricomycetidae</taxon>
        <taxon>Agaricales</taxon>
        <taxon>Schizophyllaceae</taxon>
        <taxon>Schizophyllum</taxon>
    </lineage>
</organism>
<dbReference type="STRING" id="97359.A0A550C3P0"/>
<keyword evidence="2 6" id="KW-0853">WD repeat</keyword>
<feature type="compositionally biased region" description="Basic and acidic residues" evidence="8">
    <location>
        <begin position="208"/>
        <end position="218"/>
    </location>
</feature>
<feature type="compositionally biased region" description="Low complexity" evidence="8">
    <location>
        <begin position="9"/>
        <end position="33"/>
    </location>
</feature>
<evidence type="ECO:0000256" key="1">
    <source>
        <dbReference type="ARBA" id="ARBA00009616"/>
    </source>
</evidence>
<feature type="compositionally biased region" description="Polar residues" evidence="8">
    <location>
        <begin position="184"/>
        <end position="199"/>
    </location>
</feature>
<feature type="region of interest" description="Disordered" evidence="8">
    <location>
        <begin position="1"/>
        <end position="44"/>
    </location>
</feature>
<feature type="region of interest" description="Disordered" evidence="8">
    <location>
        <begin position="337"/>
        <end position="460"/>
    </location>
</feature>
<dbReference type="InterPro" id="IPR015943">
    <property type="entry name" value="WD40/YVTN_repeat-like_dom_sf"/>
</dbReference>
<evidence type="ECO:0000256" key="4">
    <source>
        <dbReference type="ARBA" id="ARBA00022860"/>
    </source>
</evidence>
<dbReference type="OrthoDB" id="727118at2759"/>
<feature type="compositionally biased region" description="Polar residues" evidence="8">
    <location>
        <begin position="273"/>
        <end position="292"/>
    </location>
</feature>
<dbReference type="PROSITE" id="PS50294">
    <property type="entry name" value="WD_REPEATS_REGION"/>
    <property type="match status" value="4"/>
</dbReference>
<keyword evidence="11" id="KW-1185">Reference proteome</keyword>
<dbReference type="Gene3D" id="1.20.5.300">
    <property type="match status" value="1"/>
</dbReference>
<proteinExistence type="inferred from homology"/>
<feature type="coiled-coil region" evidence="7">
    <location>
        <begin position="64"/>
        <end position="91"/>
    </location>
</feature>
<dbReference type="InterPro" id="IPR051488">
    <property type="entry name" value="WD_repeat_striatin"/>
</dbReference>
<feature type="repeat" description="WD" evidence="6">
    <location>
        <begin position="519"/>
        <end position="560"/>
    </location>
</feature>
<dbReference type="EMBL" id="VDMD01000028">
    <property type="protein sequence ID" value="TRM59422.1"/>
    <property type="molecule type" value="Genomic_DNA"/>
</dbReference>
<dbReference type="PROSITE" id="PS50082">
    <property type="entry name" value="WD_REPEATS_2"/>
    <property type="match status" value="4"/>
</dbReference>
<gene>
    <name evidence="10" type="ORF">BD626DRAFT_550258</name>
</gene>
<evidence type="ECO:0000313" key="11">
    <source>
        <dbReference type="Proteomes" id="UP000320762"/>
    </source>
</evidence>
<evidence type="ECO:0000256" key="5">
    <source>
        <dbReference type="ARBA" id="ARBA00023054"/>
    </source>
</evidence>
<dbReference type="Gene3D" id="2.130.10.10">
    <property type="entry name" value="YVTN repeat-like/Quinoprotein amine dehydrogenase"/>
    <property type="match status" value="3"/>
</dbReference>
<evidence type="ECO:0000256" key="7">
    <source>
        <dbReference type="SAM" id="Coils"/>
    </source>
</evidence>
<comment type="similarity">
    <text evidence="1">Belongs to the WD repeat striatin family.</text>
</comment>
<evidence type="ECO:0000256" key="2">
    <source>
        <dbReference type="ARBA" id="ARBA00022574"/>
    </source>
</evidence>
<evidence type="ECO:0000256" key="3">
    <source>
        <dbReference type="ARBA" id="ARBA00022737"/>
    </source>
</evidence>
<feature type="domain" description="Striatin N-terminal" evidence="9">
    <location>
        <begin position="45"/>
        <end position="236"/>
    </location>
</feature>
<dbReference type="InterPro" id="IPR020472">
    <property type="entry name" value="WD40_PAC1"/>
</dbReference>
<evidence type="ECO:0000259" key="9">
    <source>
        <dbReference type="Pfam" id="PF08232"/>
    </source>
</evidence>
<sequence length="815" mass="88051">MLGPLHGLQQSQNPNGQQPQQNQQGQAQDRQGLPLPPPQNGQDYTLSSVLHFLQTEWRRYERDRNEWEIERAEMRARIALLEGERRSFENVKLDLMRRIKMLEYALRMERSKQLSQPASVPPAKLAQIQAQTAGKPLDSEHKEESSGSSPRSEDSPLPEARVPNGNAAGAGRPSSWGGVLNPTWGPSTASLSIQPTTSMAAGLGKPPPGRDPKSRARSRDYLKQCLQEITYLTSPQAMNPLPNRPLVSTSLPMNPNGPTSAFPLNPALNPTGNNTGSNSPAQQHQIPGTLTLPNVPMDAYNGRPRKVMPDVASGKEFPTMLNGVGPTGTISLRSAEQGLMSGPSSAPASSGPLERRDPMASAGMQQQMQSQASGIQQQQQQQDDREGGAQQSEPITAIFRPDDAGSWKEQLKQAHDAHERNVAAAGWQQESDDEGSEPVAVEEEDGVTSESEGSSKKWHPRRTLRNHLDAVRAVAFHPTELCLATGGDDCTVKIWRMDVAGLATAASRPAVEVEPQLTLRGHSAAITRLIHSPSKGLLYSASLDSSIRIWALPSPHHTTYAPYDETRARGELIGHTDAVWDLALVRDESTLISCGAEGRVKVWEVSGPSGGGELRLSWGYNGVTDEDDQPDKELLEEEGTMPGATSVEALKTDLKRVAVAYQNAVVKIFDIGTGRRWDASLATSATVHGTPATQVNRIVSHPTTPLLVTAHEDKFIRIFDLTTGQCTHSMLAHLDGVTALSIDAAGLSLVSGSHDCSVRFWDLLGSRECVQELTAAREKAREGVLDLEFHASMPVLASAGADGLVKLFASSTSPS</sequence>
<feature type="region of interest" description="Disordered" evidence="8">
    <location>
        <begin position="113"/>
        <end position="218"/>
    </location>
</feature>
<dbReference type="InterPro" id="IPR019775">
    <property type="entry name" value="WD40_repeat_CS"/>
</dbReference>
<feature type="repeat" description="WD" evidence="6">
    <location>
        <begin position="464"/>
        <end position="498"/>
    </location>
</feature>
<reference evidence="10 11" key="1">
    <citation type="journal article" date="2019" name="New Phytol.">
        <title>Comparative genomics reveals unique wood-decay strategies and fruiting body development in the Schizophyllaceae.</title>
        <authorList>
            <person name="Almasi E."/>
            <person name="Sahu N."/>
            <person name="Krizsan K."/>
            <person name="Balint B."/>
            <person name="Kovacs G.M."/>
            <person name="Kiss B."/>
            <person name="Cseklye J."/>
            <person name="Drula E."/>
            <person name="Henrissat B."/>
            <person name="Nagy I."/>
            <person name="Chovatia M."/>
            <person name="Adam C."/>
            <person name="LaButti K."/>
            <person name="Lipzen A."/>
            <person name="Riley R."/>
            <person name="Grigoriev I.V."/>
            <person name="Nagy L.G."/>
        </authorList>
    </citation>
    <scope>NUCLEOTIDE SEQUENCE [LARGE SCALE GENOMIC DNA]</scope>
    <source>
        <strain evidence="10 11">NL-1724</strain>
    </source>
</reference>
<dbReference type="CDD" id="cd00200">
    <property type="entry name" value="WD40"/>
    <property type="match status" value="1"/>
</dbReference>
<dbReference type="SUPFAM" id="SSF50978">
    <property type="entry name" value="WD40 repeat-like"/>
    <property type="match status" value="1"/>
</dbReference>
<dbReference type="PROSITE" id="PS00678">
    <property type="entry name" value="WD_REPEATS_1"/>
    <property type="match status" value="1"/>
</dbReference>
<dbReference type="AlphaFoldDB" id="A0A550C3P0"/>
<feature type="repeat" description="WD" evidence="6">
    <location>
        <begin position="730"/>
        <end position="763"/>
    </location>
</feature>
<dbReference type="PRINTS" id="PR00320">
    <property type="entry name" value="GPROTEINBRPT"/>
</dbReference>
<dbReference type="InterPro" id="IPR013258">
    <property type="entry name" value="Striatin_N"/>
</dbReference>
<name>A0A550C3P0_9AGAR</name>
<accession>A0A550C3P0</accession>
<feature type="region of interest" description="Disordered" evidence="8">
    <location>
        <begin position="273"/>
        <end position="294"/>
    </location>
</feature>
<keyword evidence="5 7" id="KW-0175">Coiled coil</keyword>
<evidence type="ECO:0000256" key="6">
    <source>
        <dbReference type="PROSITE-ProRule" id="PRU00221"/>
    </source>
</evidence>
<dbReference type="GO" id="GO:0005516">
    <property type="term" value="F:calmodulin binding"/>
    <property type="evidence" value="ECO:0007669"/>
    <property type="project" value="UniProtKB-KW"/>
</dbReference>
<feature type="compositionally biased region" description="Basic and acidic residues" evidence="8">
    <location>
        <begin position="400"/>
        <end position="421"/>
    </location>
</feature>
<dbReference type="InterPro" id="IPR001680">
    <property type="entry name" value="WD40_rpt"/>
</dbReference>
<feature type="compositionally biased region" description="Low complexity" evidence="8">
    <location>
        <begin position="341"/>
        <end position="352"/>
    </location>
</feature>
<evidence type="ECO:0000313" key="10">
    <source>
        <dbReference type="EMBL" id="TRM59422.1"/>
    </source>
</evidence>
<feature type="compositionally biased region" description="Acidic residues" evidence="8">
    <location>
        <begin position="430"/>
        <end position="447"/>
    </location>
</feature>
<dbReference type="SMART" id="SM00320">
    <property type="entry name" value="WD40"/>
    <property type="match status" value="7"/>
</dbReference>